<dbReference type="EMBL" id="FMWP01000096">
    <property type="protein sequence ID" value="SCZ98748.1"/>
    <property type="molecule type" value="Genomic_DNA"/>
</dbReference>
<dbReference type="AlphaFoldDB" id="A0A2X0LZ71"/>
<protein>
    <submittedName>
        <fullName evidence="1">BZ3500_MvSof-1268-A1-R1_Chr3-1g05593 protein</fullName>
    </submittedName>
</protein>
<sequence>MPTSRNPTSQQTIADHRAKLRTTTELLMRNVEFPLAQSTVGRVDASKFEVGLAPWDAPVDWPRIDPRIEGK</sequence>
<accession>A0A2X0LZ71</accession>
<gene>
    <name evidence="1" type="ORF">BZ3500_MVSOF-1268-A1-R1_CHR3-1G05593</name>
</gene>
<dbReference type="Proteomes" id="UP000249723">
    <property type="component" value="Unassembled WGS sequence"/>
</dbReference>
<keyword evidence="2" id="KW-1185">Reference proteome</keyword>
<evidence type="ECO:0000313" key="1">
    <source>
        <dbReference type="EMBL" id="SCZ98748.1"/>
    </source>
</evidence>
<evidence type="ECO:0000313" key="2">
    <source>
        <dbReference type="Proteomes" id="UP000249723"/>
    </source>
</evidence>
<proteinExistence type="predicted"/>
<organism evidence="1 2">
    <name type="scientific">Microbotryum saponariae</name>
    <dbReference type="NCBI Taxonomy" id="289078"/>
    <lineage>
        <taxon>Eukaryota</taxon>
        <taxon>Fungi</taxon>
        <taxon>Dikarya</taxon>
        <taxon>Basidiomycota</taxon>
        <taxon>Pucciniomycotina</taxon>
        <taxon>Microbotryomycetes</taxon>
        <taxon>Microbotryales</taxon>
        <taxon>Microbotryaceae</taxon>
        <taxon>Microbotryum</taxon>
    </lineage>
</organism>
<reference evidence="2" key="1">
    <citation type="submission" date="2016-10" db="EMBL/GenBank/DDBJ databases">
        <authorList>
            <person name="Jeantristanb JTB J.-T."/>
            <person name="Ricardo R."/>
        </authorList>
    </citation>
    <scope>NUCLEOTIDE SEQUENCE [LARGE SCALE GENOMIC DNA]</scope>
</reference>
<name>A0A2X0LZ71_9BASI</name>